<comment type="catalytic activity">
    <reaction evidence="15">
        <text>a CDP-1,2-diacyl-sn-glycerol + sn-glycerol 3-phosphate = a 1,2-diacyl-sn-glycero-3-phospho-(1'-sn-glycero-3'-phosphate) + CMP + H(+)</text>
        <dbReference type="Rhea" id="RHEA:12593"/>
        <dbReference type="ChEBI" id="CHEBI:15378"/>
        <dbReference type="ChEBI" id="CHEBI:57597"/>
        <dbReference type="ChEBI" id="CHEBI:58332"/>
        <dbReference type="ChEBI" id="CHEBI:60110"/>
        <dbReference type="ChEBI" id="CHEBI:60377"/>
        <dbReference type="EC" id="2.7.8.5"/>
    </reaction>
</comment>
<dbReference type="GO" id="GO:0046474">
    <property type="term" value="P:glycerophospholipid biosynthetic process"/>
    <property type="evidence" value="ECO:0007669"/>
    <property type="project" value="TreeGrafter"/>
</dbReference>
<dbReference type="PANTHER" id="PTHR14269">
    <property type="entry name" value="CDP-DIACYLGLYCEROL--GLYCEROL-3-PHOSPHATE 3-PHOSPHATIDYLTRANSFERASE-RELATED"/>
    <property type="match status" value="1"/>
</dbReference>
<dbReference type="GeneID" id="89460047"/>
<dbReference type="RefSeq" id="WP_012462182.1">
    <property type="nucleotide sequence ID" value="NZ_LS398551.1"/>
</dbReference>
<dbReference type="Gene3D" id="1.20.120.1760">
    <property type="match status" value="1"/>
</dbReference>
<dbReference type="EMBL" id="LS398551">
    <property type="protein sequence ID" value="SPR04765.1"/>
    <property type="molecule type" value="Genomic_DNA"/>
</dbReference>
<dbReference type="InterPro" id="IPR043130">
    <property type="entry name" value="CDP-OH_PTrfase_TM_dom"/>
</dbReference>
<name>A0A0F3MC62_ORITS</name>
<dbReference type="PATRIC" id="fig|1359184.3.peg.316"/>
<evidence type="ECO:0000256" key="8">
    <source>
        <dbReference type="ARBA" id="ARBA00022679"/>
    </source>
</evidence>
<evidence type="ECO:0000256" key="14">
    <source>
        <dbReference type="ARBA" id="ARBA00023264"/>
    </source>
</evidence>
<dbReference type="InterPro" id="IPR050324">
    <property type="entry name" value="CDP-alcohol_PTase-I"/>
</dbReference>
<dbReference type="InterPro" id="IPR048254">
    <property type="entry name" value="CDP_ALCOHOL_P_TRANSF_CS"/>
</dbReference>
<evidence type="ECO:0000256" key="16">
    <source>
        <dbReference type="NCBIfam" id="TIGR00560"/>
    </source>
</evidence>
<sequence>MQLTRKIPNILTATRISIIPIILITFYFDDVIFSHQLAATLFVIAGITDFFDGYIARKLNLHSSFGRMLDHIADKLLVGSILIMIVKFRKAQELPCLLILCREFLVAGMREFLSQIKVSVPVSRLAKIKTTCQFSALAILLLGSKGSGIHMLDIVGQITLWIAAILTIITGYSYLKVCIKYF</sequence>
<reference evidence="19 21" key="1">
    <citation type="submission" date="2015-02" db="EMBL/GenBank/DDBJ databases">
        <title>Genome Sequencing of Rickettsiales.</title>
        <authorList>
            <person name="Daugherty S.C."/>
            <person name="Su Q."/>
            <person name="Abolude K."/>
            <person name="Beier-Sexton M."/>
            <person name="Carlyon J.A."/>
            <person name="Carter R."/>
            <person name="Day N.P."/>
            <person name="Dumler S.J."/>
            <person name="Dyachenko V."/>
            <person name="Godinez A."/>
            <person name="Kurtti T.J."/>
            <person name="Lichay M."/>
            <person name="Mullins K.E."/>
            <person name="Ott S."/>
            <person name="Pappas-Brown V."/>
            <person name="Paris D.H."/>
            <person name="Patel P."/>
            <person name="Richards A.L."/>
            <person name="Sadzewicz L."/>
            <person name="Sears K."/>
            <person name="Seidman D."/>
            <person name="Sengamalay N."/>
            <person name="Stenos J."/>
            <person name="Tallon L.J."/>
            <person name="Vincent G."/>
            <person name="Fraser C.M."/>
            <person name="Munderloh U."/>
            <person name="Dunning-Hotopp J.C."/>
        </authorList>
    </citation>
    <scope>NUCLEOTIDE SEQUENCE [LARGE SCALE GENOMIC DNA]</scope>
    <source>
        <strain evidence="19 21">Gilliam</strain>
    </source>
</reference>
<keyword evidence="10 18" id="KW-1133">Transmembrane helix</keyword>
<evidence type="ECO:0000256" key="13">
    <source>
        <dbReference type="ARBA" id="ARBA00023209"/>
    </source>
</evidence>
<keyword evidence="12 18" id="KW-0472">Membrane</keyword>
<feature type="transmembrane region" description="Helical" evidence="18">
    <location>
        <begin position="158"/>
        <end position="175"/>
    </location>
</feature>
<keyword evidence="8 17" id="KW-0808">Transferase</keyword>
<evidence type="ECO:0000256" key="10">
    <source>
        <dbReference type="ARBA" id="ARBA00022989"/>
    </source>
</evidence>
<keyword evidence="11" id="KW-0443">Lipid metabolism</keyword>
<dbReference type="EMBL" id="LANO01000013">
    <property type="protein sequence ID" value="KJV53062.1"/>
    <property type="molecule type" value="Genomic_DNA"/>
</dbReference>
<evidence type="ECO:0000313" key="20">
    <source>
        <dbReference type="EMBL" id="SPR04765.1"/>
    </source>
</evidence>
<evidence type="ECO:0000256" key="5">
    <source>
        <dbReference type="ARBA" id="ARBA00013170"/>
    </source>
</evidence>
<comment type="similarity">
    <text evidence="4 17">Belongs to the CDP-alcohol phosphatidyltransferase class-I family.</text>
</comment>
<dbReference type="Proteomes" id="UP000244959">
    <property type="component" value="Chromosome I"/>
</dbReference>
<protein>
    <recommendedName>
        <fullName evidence="6 16">CDP-diacylglycerol--glycerol-3-phosphate 3-phosphatidyltransferase</fullName>
        <ecNumber evidence="5 16">2.7.8.5</ecNumber>
    </recommendedName>
</protein>
<keyword evidence="7" id="KW-0444">Lipid biosynthesis</keyword>
<keyword evidence="22" id="KW-1185">Reference proteome</keyword>
<dbReference type="GO" id="GO:0016020">
    <property type="term" value="C:membrane"/>
    <property type="evidence" value="ECO:0007669"/>
    <property type="project" value="UniProtKB-SubCell"/>
</dbReference>
<dbReference type="InterPro" id="IPR004570">
    <property type="entry name" value="Phosphatidylglycerol_P_synth"/>
</dbReference>
<dbReference type="AlphaFoldDB" id="A0A0F3MC62"/>
<evidence type="ECO:0000256" key="17">
    <source>
        <dbReference type="RuleBase" id="RU003750"/>
    </source>
</evidence>
<evidence type="ECO:0000256" key="7">
    <source>
        <dbReference type="ARBA" id="ARBA00022516"/>
    </source>
</evidence>
<evidence type="ECO:0000313" key="22">
    <source>
        <dbReference type="Proteomes" id="UP000244959"/>
    </source>
</evidence>
<evidence type="ECO:0000256" key="9">
    <source>
        <dbReference type="ARBA" id="ARBA00022692"/>
    </source>
</evidence>
<evidence type="ECO:0000256" key="18">
    <source>
        <dbReference type="SAM" id="Phobius"/>
    </source>
</evidence>
<organism evidence="19 21">
    <name type="scientific">Orientia tsutsugamushi str. Gilliam</name>
    <dbReference type="NCBI Taxonomy" id="1359184"/>
    <lineage>
        <taxon>Bacteria</taxon>
        <taxon>Pseudomonadati</taxon>
        <taxon>Pseudomonadota</taxon>
        <taxon>Alphaproteobacteria</taxon>
        <taxon>Rickettsiales</taxon>
        <taxon>Rickettsiaceae</taxon>
        <taxon>Rickettsieae</taxon>
        <taxon>Orientia</taxon>
    </lineage>
</organism>
<keyword evidence="14" id="KW-1208">Phospholipid metabolism</keyword>
<dbReference type="PANTHER" id="PTHR14269:SF62">
    <property type="entry name" value="CDP-DIACYLGLYCEROL--GLYCEROL-3-PHOSPHATE 3-PHOSPHATIDYLTRANSFERASE 1, CHLOROPLASTIC"/>
    <property type="match status" value="1"/>
</dbReference>
<comment type="subcellular location">
    <subcellularLocation>
        <location evidence="1">Membrane</location>
        <topology evidence="1">Multi-pass membrane protein</topology>
    </subcellularLocation>
</comment>
<feature type="transmembrane region" description="Helical" evidence="18">
    <location>
        <begin position="134"/>
        <end position="152"/>
    </location>
</feature>
<feature type="transmembrane region" description="Helical" evidence="18">
    <location>
        <begin position="7"/>
        <end position="27"/>
    </location>
</feature>
<dbReference type="Proteomes" id="UP000033769">
    <property type="component" value="Unassembled WGS sequence"/>
</dbReference>
<evidence type="ECO:0000313" key="19">
    <source>
        <dbReference type="EMBL" id="KJV53062.1"/>
    </source>
</evidence>
<evidence type="ECO:0000256" key="4">
    <source>
        <dbReference type="ARBA" id="ARBA00010441"/>
    </source>
</evidence>
<comment type="pathway">
    <text evidence="2">Phospholipid metabolism; phosphatidylglycerol biosynthesis; phosphatidylglycerol from CDP-diacylglycerol: step 1/2.</text>
</comment>
<evidence type="ECO:0000256" key="1">
    <source>
        <dbReference type="ARBA" id="ARBA00004141"/>
    </source>
</evidence>
<reference evidence="22" key="2">
    <citation type="submission" date="2018-03" db="EMBL/GenBank/DDBJ databases">
        <authorList>
            <person name="Batty M. E."/>
            <person name="Batty M E."/>
        </authorList>
    </citation>
    <scope>NUCLEOTIDE SEQUENCE [LARGE SCALE GENOMIC DNA]</scope>
    <source>
        <strain evidence="22">Gilliam</strain>
    </source>
</reference>
<feature type="transmembrane region" description="Helical" evidence="18">
    <location>
        <begin position="33"/>
        <end position="51"/>
    </location>
</feature>
<dbReference type="PIRSF" id="PIRSF000847">
    <property type="entry name" value="Phos_ph_gly_syn"/>
    <property type="match status" value="1"/>
</dbReference>
<keyword evidence="13" id="KW-0594">Phospholipid biosynthesis</keyword>
<evidence type="ECO:0000313" key="21">
    <source>
        <dbReference type="Proteomes" id="UP000033769"/>
    </source>
</evidence>
<reference evidence="20" key="3">
    <citation type="submission" date="2018-03" db="EMBL/GenBank/DDBJ databases">
        <authorList>
            <person name="Keele B.F."/>
        </authorList>
    </citation>
    <scope>NUCLEOTIDE SEQUENCE [LARGE SCALE GENOMIC DNA]</scope>
    <source>
        <strain evidence="20">Gilliam</strain>
    </source>
</reference>
<dbReference type="GO" id="GO:0008444">
    <property type="term" value="F:CDP-diacylglycerol-glycerol-3-phosphate 3-phosphatidyltransferase activity"/>
    <property type="evidence" value="ECO:0007669"/>
    <property type="project" value="UniProtKB-UniRule"/>
</dbReference>
<evidence type="ECO:0000256" key="12">
    <source>
        <dbReference type="ARBA" id="ARBA00023136"/>
    </source>
</evidence>
<comment type="pathway">
    <text evidence="3">Lipid metabolism.</text>
</comment>
<evidence type="ECO:0000256" key="6">
    <source>
        <dbReference type="ARBA" id="ARBA00014944"/>
    </source>
</evidence>
<dbReference type="EC" id="2.7.8.5" evidence="5 16"/>
<accession>A0A0F3MC62</accession>
<evidence type="ECO:0000256" key="11">
    <source>
        <dbReference type="ARBA" id="ARBA00023098"/>
    </source>
</evidence>
<evidence type="ECO:0000256" key="15">
    <source>
        <dbReference type="ARBA" id="ARBA00048586"/>
    </source>
</evidence>
<dbReference type="InterPro" id="IPR000462">
    <property type="entry name" value="CDP-OH_P_trans"/>
</dbReference>
<dbReference type="Pfam" id="PF01066">
    <property type="entry name" value="CDP-OH_P_transf"/>
    <property type="match status" value="1"/>
</dbReference>
<evidence type="ECO:0000256" key="2">
    <source>
        <dbReference type="ARBA" id="ARBA00005042"/>
    </source>
</evidence>
<gene>
    <name evidence="19" type="primary">pgsA</name>
    <name evidence="20" type="ORF">GILLIAM_00786</name>
    <name evidence="19" type="ORF">OTSGILL_1059</name>
</gene>
<proteinExistence type="inferred from homology"/>
<dbReference type="NCBIfam" id="TIGR00560">
    <property type="entry name" value="pgsA"/>
    <property type="match status" value="1"/>
</dbReference>
<dbReference type="PROSITE" id="PS00379">
    <property type="entry name" value="CDP_ALCOHOL_P_TRANSF"/>
    <property type="match status" value="1"/>
</dbReference>
<keyword evidence="9 18" id="KW-0812">Transmembrane</keyword>
<evidence type="ECO:0000256" key="3">
    <source>
        <dbReference type="ARBA" id="ARBA00005189"/>
    </source>
</evidence>